<name>A0ABW2A9X3_9GAMM</name>
<protein>
    <submittedName>
        <fullName evidence="1">Uncharacterized protein</fullName>
    </submittedName>
</protein>
<dbReference type="EMBL" id="JBHSWE010000002">
    <property type="protein sequence ID" value="MFC6674318.1"/>
    <property type="molecule type" value="Genomic_DNA"/>
</dbReference>
<dbReference type="RefSeq" id="WP_379914162.1">
    <property type="nucleotide sequence ID" value="NZ_JBHSWE010000002.1"/>
</dbReference>
<comment type="caution">
    <text evidence="1">The sequence shown here is derived from an EMBL/GenBank/DDBJ whole genome shotgun (WGS) entry which is preliminary data.</text>
</comment>
<evidence type="ECO:0000313" key="1">
    <source>
        <dbReference type="EMBL" id="MFC6674318.1"/>
    </source>
</evidence>
<sequence>MFQEQYIVDYSNEFPHAILAQGMGSDFMALFQLGESVRRKDGKQARYELVHRWLRKPCETDDDQSWGSVMGTQRTYLHQSEVEPLLTRMKREEVSIFDDFSMF</sequence>
<gene>
    <name evidence="1" type="ORF">ACFQDL_32520</name>
</gene>
<accession>A0ABW2A9X3</accession>
<proteinExistence type="predicted"/>
<keyword evidence="2" id="KW-1185">Reference proteome</keyword>
<evidence type="ECO:0000313" key="2">
    <source>
        <dbReference type="Proteomes" id="UP001596422"/>
    </source>
</evidence>
<dbReference type="Proteomes" id="UP001596422">
    <property type="component" value="Unassembled WGS sequence"/>
</dbReference>
<reference evidence="2" key="1">
    <citation type="journal article" date="2019" name="Int. J. Syst. Evol. Microbiol.">
        <title>The Global Catalogue of Microorganisms (GCM) 10K type strain sequencing project: providing services to taxonomists for standard genome sequencing and annotation.</title>
        <authorList>
            <consortium name="The Broad Institute Genomics Platform"/>
            <consortium name="The Broad Institute Genome Sequencing Center for Infectious Disease"/>
            <person name="Wu L."/>
            <person name="Ma J."/>
        </authorList>
    </citation>
    <scope>NUCLEOTIDE SEQUENCE [LARGE SCALE GENOMIC DNA]</scope>
    <source>
        <strain evidence="2">NBRC 111756</strain>
    </source>
</reference>
<organism evidence="1 2">
    <name type="scientific">Marinobacterium aestuariivivens</name>
    <dbReference type="NCBI Taxonomy" id="1698799"/>
    <lineage>
        <taxon>Bacteria</taxon>
        <taxon>Pseudomonadati</taxon>
        <taxon>Pseudomonadota</taxon>
        <taxon>Gammaproteobacteria</taxon>
        <taxon>Oceanospirillales</taxon>
        <taxon>Oceanospirillaceae</taxon>
        <taxon>Marinobacterium</taxon>
    </lineage>
</organism>